<proteinExistence type="predicted"/>
<keyword evidence="1" id="KW-0472">Membrane</keyword>
<feature type="transmembrane region" description="Helical" evidence="1">
    <location>
        <begin position="93"/>
        <end position="112"/>
    </location>
</feature>
<evidence type="ECO:0000313" key="3">
    <source>
        <dbReference type="Proteomes" id="UP000053424"/>
    </source>
</evidence>
<dbReference type="EMBL" id="KN831791">
    <property type="protein sequence ID" value="KIM38418.1"/>
    <property type="molecule type" value="Genomic_DNA"/>
</dbReference>
<name>A0A0C2XKY2_HEBCY</name>
<gene>
    <name evidence="2" type="ORF">M413DRAFT_30241</name>
</gene>
<feature type="transmembrane region" description="Helical" evidence="1">
    <location>
        <begin position="160"/>
        <end position="181"/>
    </location>
</feature>
<keyword evidence="1" id="KW-0812">Transmembrane</keyword>
<dbReference type="PANTHER" id="PTHR40465">
    <property type="entry name" value="CHROMOSOME 1, WHOLE GENOME SHOTGUN SEQUENCE"/>
    <property type="match status" value="1"/>
</dbReference>
<organism evidence="2 3">
    <name type="scientific">Hebeloma cylindrosporum</name>
    <dbReference type="NCBI Taxonomy" id="76867"/>
    <lineage>
        <taxon>Eukaryota</taxon>
        <taxon>Fungi</taxon>
        <taxon>Dikarya</taxon>
        <taxon>Basidiomycota</taxon>
        <taxon>Agaricomycotina</taxon>
        <taxon>Agaricomycetes</taxon>
        <taxon>Agaricomycetidae</taxon>
        <taxon>Agaricales</taxon>
        <taxon>Agaricineae</taxon>
        <taxon>Hymenogastraceae</taxon>
        <taxon>Hebeloma</taxon>
    </lineage>
</organism>
<sequence>MAVQVTLDNTIGAAFLGTMGACLLIGISIVQTHLYFHNYPKDWMFQKVAVGVLMGLGTLNTIFTIHAMYFYLIVNFGNPKGLQTVIWSFKMQVLFNTLIILSVQGLYAMRVWKRRKIGRHFSRILPAVVVFIVAAGWVALSHSMKQTDFSNLDEMRGTIPAMFATATAIDVVIAATMCYYLNLGRSSFIETNNKIFIIMRYVLVSGALTR</sequence>
<accession>A0A0C2XKY2</accession>
<reference evidence="2 3" key="1">
    <citation type="submission" date="2014-04" db="EMBL/GenBank/DDBJ databases">
        <authorList>
            <consortium name="DOE Joint Genome Institute"/>
            <person name="Kuo A."/>
            <person name="Gay G."/>
            <person name="Dore J."/>
            <person name="Kohler A."/>
            <person name="Nagy L.G."/>
            <person name="Floudas D."/>
            <person name="Copeland A."/>
            <person name="Barry K.W."/>
            <person name="Cichocki N."/>
            <person name="Veneault-Fourrey C."/>
            <person name="LaButti K."/>
            <person name="Lindquist E.A."/>
            <person name="Lipzen A."/>
            <person name="Lundell T."/>
            <person name="Morin E."/>
            <person name="Murat C."/>
            <person name="Sun H."/>
            <person name="Tunlid A."/>
            <person name="Henrissat B."/>
            <person name="Grigoriev I.V."/>
            <person name="Hibbett D.S."/>
            <person name="Martin F."/>
            <person name="Nordberg H.P."/>
            <person name="Cantor M.N."/>
            <person name="Hua S.X."/>
        </authorList>
    </citation>
    <scope>NUCLEOTIDE SEQUENCE [LARGE SCALE GENOMIC DNA]</scope>
    <source>
        <strain evidence="3">h7</strain>
    </source>
</reference>
<reference evidence="3" key="2">
    <citation type="submission" date="2015-01" db="EMBL/GenBank/DDBJ databases">
        <title>Evolutionary Origins and Diversification of the Mycorrhizal Mutualists.</title>
        <authorList>
            <consortium name="DOE Joint Genome Institute"/>
            <consortium name="Mycorrhizal Genomics Consortium"/>
            <person name="Kohler A."/>
            <person name="Kuo A."/>
            <person name="Nagy L.G."/>
            <person name="Floudas D."/>
            <person name="Copeland A."/>
            <person name="Barry K.W."/>
            <person name="Cichocki N."/>
            <person name="Veneault-Fourrey C."/>
            <person name="LaButti K."/>
            <person name="Lindquist E.A."/>
            <person name="Lipzen A."/>
            <person name="Lundell T."/>
            <person name="Morin E."/>
            <person name="Murat C."/>
            <person name="Riley R."/>
            <person name="Ohm R."/>
            <person name="Sun H."/>
            <person name="Tunlid A."/>
            <person name="Henrissat B."/>
            <person name="Grigoriev I.V."/>
            <person name="Hibbett D.S."/>
            <person name="Martin F."/>
        </authorList>
    </citation>
    <scope>NUCLEOTIDE SEQUENCE [LARGE SCALE GENOMIC DNA]</scope>
    <source>
        <strain evidence="3">h7</strain>
    </source>
</reference>
<dbReference type="HOGENOM" id="CLU_046025_16_0_1"/>
<dbReference type="OrthoDB" id="2535105at2759"/>
<dbReference type="PANTHER" id="PTHR40465:SF1">
    <property type="entry name" value="DUF6534 DOMAIN-CONTAINING PROTEIN"/>
    <property type="match status" value="1"/>
</dbReference>
<feature type="transmembrane region" description="Helical" evidence="1">
    <location>
        <begin position="124"/>
        <end position="140"/>
    </location>
</feature>
<dbReference type="AlphaFoldDB" id="A0A0C2XKY2"/>
<evidence type="ECO:0000313" key="2">
    <source>
        <dbReference type="EMBL" id="KIM38418.1"/>
    </source>
</evidence>
<evidence type="ECO:0000256" key="1">
    <source>
        <dbReference type="SAM" id="Phobius"/>
    </source>
</evidence>
<feature type="transmembrane region" description="Helical" evidence="1">
    <location>
        <begin position="12"/>
        <end position="36"/>
    </location>
</feature>
<dbReference type="STRING" id="686832.A0A0C2XKY2"/>
<dbReference type="Proteomes" id="UP000053424">
    <property type="component" value="Unassembled WGS sequence"/>
</dbReference>
<protein>
    <submittedName>
        <fullName evidence="2">Uncharacterized protein</fullName>
    </submittedName>
</protein>
<keyword evidence="3" id="KW-1185">Reference proteome</keyword>
<feature type="transmembrane region" description="Helical" evidence="1">
    <location>
        <begin position="48"/>
        <end position="73"/>
    </location>
</feature>
<keyword evidence="1" id="KW-1133">Transmembrane helix</keyword>